<accession>A0A497EPN6</accession>
<dbReference type="Proteomes" id="UP000272051">
    <property type="component" value="Unassembled WGS sequence"/>
</dbReference>
<evidence type="ECO:0000313" key="1">
    <source>
        <dbReference type="EMBL" id="RLE48640.1"/>
    </source>
</evidence>
<proteinExistence type="predicted"/>
<dbReference type="EMBL" id="QMQX01000243">
    <property type="protein sequence ID" value="RLE48640.1"/>
    <property type="molecule type" value="Genomic_DNA"/>
</dbReference>
<dbReference type="AlphaFoldDB" id="A0A497EPN6"/>
<name>A0A497EPN6_9CREN</name>
<gene>
    <name evidence="1" type="ORF">DRJ33_08835</name>
</gene>
<reference evidence="1 2" key="1">
    <citation type="submission" date="2018-06" db="EMBL/GenBank/DDBJ databases">
        <title>Extensive metabolic versatility and redundancy in microbially diverse, dynamic hydrothermal sediments.</title>
        <authorList>
            <person name="Dombrowski N."/>
            <person name="Teske A."/>
            <person name="Baker B.J."/>
        </authorList>
    </citation>
    <scope>NUCLEOTIDE SEQUENCE [LARGE SCALE GENOMIC DNA]</scope>
    <source>
        <strain evidence="1">B34_G17</strain>
    </source>
</reference>
<protein>
    <submittedName>
        <fullName evidence="1">Uncharacterized protein</fullName>
    </submittedName>
</protein>
<comment type="caution">
    <text evidence="1">The sequence shown here is derived from an EMBL/GenBank/DDBJ whole genome shotgun (WGS) entry which is preliminary data.</text>
</comment>
<sequence length="63" mass="7421">MRASGLKLLRLRRVDSRLEFYVKLSRIATPSHKRWKCHVLKGLFYVKRLLQGLRLVKKGVTAE</sequence>
<evidence type="ECO:0000313" key="2">
    <source>
        <dbReference type="Proteomes" id="UP000272051"/>
    </source>
</evidence>
<organism evidence="1 2">
    <name type="scientific">Thermoproteota archaeon</name>
    <dbReference type="NCBI Taxonomy" id="2056631"/>
    <lineage>
        <taxon>Archaea</taxon>
        <taxon>Thermoproteota</taxon>
    </lineage>
</organism>